<reference evidence="2" key="1">
    <citation type="submission" date="2021-01" db="EMBL/GenBank/DDBJ databases">
        <authorList>
            <person name="Corre E."/>
            <person name="Pelletier E."/>
            <person name="Niang G."/>
            <person name="Scheremetjew M."/>
            <person name="Finn R."/>
            <person name="Kale V."/>
            <person name="Holt S."/>
            <person name="Cochrane G."/>
            <person name="Meng A."/>
            <person name="Brown T."/>
            <person name="Cohen L."/>
        </authorList>
    </citation>
    <scope>NUCLEOTIDE SEQUENCE</scope>
</reference>
<name>A0A7S1AYF6_NOCSC</name>
<accession>A0A7S1AYF6</accession>
<evidence type="ECO:0000313" key="2">
    <source>
        <dbReference type="EMBL" id="CAD8869019.1"/>
    </source>
</evidence>
<feature type="region of interest" description="Disordered" evidence="1">
    <location>
        <begin position="263"/>
        <end position="358"/>
    </location>
</feature>
<protein>
    <submittedName>
        <fullName evidence="2">Uncharacterized protein</fullName>
    </submittedName>
</protein>
<gene>
    <name evidence="2" type="ORF">NSCI0253_LOCUS43375</name>
</gene>
<feature type="compositionally biased region" description="Basic and acidic residues" evidence="1">
    <location>
        <begin position="271"/>
        <end position="283"/>
    </location>
</feature>
<dbReference type="AlphaFoldDB" id="A0A7S1AYF6"/>
<dbReference type="SUPFAM" id="SSF48403">
    <property type="entry name" value="Ankyrin repeat"/>
    <property type="match status" value="1"/>
</dbReference>
<dbReference type="InterPro" id="IPR036770">
    <property type="entry name" value="Ankyrin_rpt-contain_sf"/>
</dbReference>
<proteinExistence type="predicted"/>
<organism evidence="2">
    <name type="scientific">Noctiluca scintillans</name>
    <name type="common">Sea sparkle</name>
    <name type="synonym">Red tide dinoflagellate</name>
    <dbReference type="NCBI Taxonomy" id="2966"/>
    <lineage>
        <taxon>Eukaryota</taxon>
        <taxon>Sar</taxon>
        <taxon>Alveolata</taxon>
        <taxon>Dinophyceae</taxon>
        <taxon>Noctilucales</taxon>
        <taxon>Noctilucaceae</taxon>
        <taxon>Noctiluca</taxon>
    </lineage>
</organism>
<sequence>MGASQSCCSSSDCRVQACSFDIVGHQHPQEVLGLQLDRIENEGAADVDRKTAERRGRALLKDESATTSVRGAFLAAARHDDAPGVLEHVAGGVKLEDMGEALRIASQRGCASVVRELVAVGLAVNATCPHTHFAPLQLSAASGHLAVCELLLDALADVHRSAGGANSSAITLAHMSGHIDVEELLERHIASRAQANSGEDTVIARRTHVLPRVSPALSEAMLQALPVALDKSTPKSSRLMSMWDEQPSWRSDRELHQPNTVMEVQDEDGEDHTGLVDVERPDSECADSDGGCQPAPVVSGFPGSDDDNVRRSSNCSNNGDPIDLDVDLELDDSPELVGKLPKLDSPVLQPAHPVTPVH</sequence>
<feature type="compositionally biased region" description="Acidic residues" evidence="1">
    <location>
        <begin position="322"/>
        <end position="334"/>
    </location>
</feature>
<dbReference type="Gene3D" id="1.25.40.20">
    <property type="entry name" value="Ankyrin repeat-containing domain"/>
    <property type="match status" value="1"/>
</dbReference>
<dbReference type="EMBL" id="HBFQ01061231">
    <property type="protein sequence ID" value="CAD8869019.1"/>
    <property type="molecule type" value="Transcribed_RNA"/>
</dbReference>
<evidence type="ECO:0000256" key="1">
    <source>
        <dbReference type="SAM" id="MobiDB-lite"/>
    </source>
</evidence>